<comment type="caution">
    <text evidence="2">The sequence shown here is derived from an EMBL/GenBank/DDBJ whole genome shotgun (WGS) entry which is preliminary data.</text>
</comment>
<organism evidence="2 3">
    <name type="scientific">Datura stramonium</name>
    <name type="common">Jimsonweed</name>
    <name type="synonym">Common thornapple</name>
    <dbReference type="NCBI Taxonomy" id="4076"/>
    <lineage>
        <taxon>Eukaryota</taxon>
        <taxon>Viridiplantae</taxon>
        <taxon>Streptophyta</taxon>
        <taxon>Embryophyta</taxon>
        <taxon>Tracheophyta</taxon>
        <taxon>Spermatophyta</taxon>
        <taxon>Magnoliopsida</taxon>
        <taxon>eudicotyledons</taxon>
        <taxon>Gunneridae</taxon>
        <taxon>Pentapetalae</taxon>
        <taxon>asterids</taxon>
        <taxon>lamiids</taxon>
        <taxon>Solanales</taxon>
        <taxon>Solanaceae</taxon>
        <taxon>Solanoideae</taxon>
        <taxon>Datureae</taxon>
        <taxon>Datura</taxon>
    </lineage>
</organism>
<name>A0ABS8SDY3_DATST</name>
<dbReference type="Proteomes" id="UP000823775">
    <property type="component" value="Unassembled WGS sequence"/>
</dbReference>
<feature type="non-terminal residue" evidence="2">
    <location>
        <position position="1"/>
    </location>
</feature>
<evidence type="ECO:0000313" key="3">
    <source>
        <dbReference type="Proteomes" id="UP000823775"/>
    </source>
</evidence>
<gene>
    <name evidence="2" type="ORF">HAX54_034136</name>
</gene>
<accession>A0ABS8SDY3</accession>
<dbReference type="EMBL" id="JACEIK010000439">
    <property type="protein sequence ID" value="MCD7457100.1"/>
    <property type="molecule type" value="Genomic_DNA"/>
</dbReference>
<keyword evidence="3" id="KW-1185">Reference proteome</keyword>
<feature type="region of interest" description="Disordered" evidence="1">
    <location>
        <begin position="1"/>
        <end position="91"/>
    </location>
</feature>
<sequence length="91" mass="10640">TTPRWYATDDSKGRSSSQMTGRQQEDGSKSRKMMKQLMKQSADHLFKRRSINQKMEKTRQNPKIKNKRTIFPKDGLSMHNWDPPNLNGIGF</sequence>
<protein>
    <submittedName>
        <fullName evidence="2">Uncharacterized protein</fullName>
    </submittedName>
</protein>
<feature type="compositionally biased region" description="Basic residues" evidence="1">
    <location>
        <begin position="60"/>
        <end position="70"/>
    </location>
</feature>
<evidence type="ECO:0000313" key="2">
    <source>
        <dbReference type="EMBL" id="MCD7457100.1"/>
    </source>
</evidence>
<evidence type="ECO:0000256" key="1">
    <source>
        <dbReference type="SAM" id="MobiDB-lite"/>
    </source>
</evidence>
<reference evidence="2 3" key="1">
    <citation type="journal article" date="2021" name="BMC Genomics">
        <title>Datura genome reveals duplications of psychoactive alkaloid biosynthetic genes and high mutation rate following tissue culture.</title>
        <authorList>
            <person name="Rajewski A."/>
            <person name="Carter-House D."/>
            <person name="Stajich J."/>
            <person name="Litt A."/>
        </authorList>
    </citation>
    <scope>NUCLEOTIDE SEQUENCE [LARGE SCALE GENOMIC DNA]</scope>
    <source>
        <strain evidence="2">AR-01</strain>
    </source>
</reference>
<proteinExistence type="predicted"/>